<evidence type="ECO:0000313" key="6">
    <source>
        <dbReference type="Proteomes" id="UP001597451"/>
    </source>
</evidence>
<feature type="domain" description="ABC transporter" evidence="4">
    <location>
        <begin position="2"/>
        <end position="220"/>
    </location>
</feature>
<evidence type="ECO:0000256" key="1">
    <source>
        <dbReference type="ARBA" id="ARBA00022448"/>
    </source>
</evidence>
<dbReference type="RefSeq" id="WP_379561288.1">
    <property type="nucleotide sequence ID" value="NZ_JBHUMX010000014.1"/>
</dbReference>
<dbReference type="Pfam" id="PF00005">
    <property type="entry name" value="ABC_tran"/>
    <property type="match status" value="1"/>
</dbReference>
<dbReference type="PROSITE" id="PS50893">
    <property type="entry name" value="ABC_TRANSPORTER_2"/>
    <property type="match status" value="1"/>
</dbReference>
<dbReference type="GO" id="GO:0005524">
    <property type="term" value="F:ATP binding"/>
    <property type="evidence" value="ECO:0007669"/>
    <property type="project" value="UniProtKB-KW"/>
</dbReference>
<comment type="caution">
    <text evidence="5">The sequence shown here is derived from an EMBL/GenBank/DDBJ whole genome shotgun (WGS) entry which is preliminary data.</text>
</comment>
<dbReference type="SUPFAM" id="SSF52540">
    <property type="entry name" value="P-loop containing nucleoside triphosphate hydrolases"/>
    <property type="match status" value="1"/>
</dbReference>
<name>A0ABW5PYZ1_9BACI</name>
<dbReference type="EMBL" id="JBHUMX010000014">
    <property type="protein sequence ID" value="MFD2628566.1"/>
    <property type="molecule type" value="Genomic_DNA"/>
</dbReference>
<dbReference type="InterPro" id="IPR027417">
    <property type="entry name" value="P-loop_NTPase"/>
</dbReference>
<dbReference type="InterPro" id="IPR051782">
    <property type="entry name" value="ABC_Transporter_VariousFunc"/>
</dbReference>
<accession>A0ABW5PYZ1</accession>
<dbReference type="Proteomes" id="UP001597451">
    <property type="component" value="Unassembled WGS sequence"/>
</dbReference>
<organism evidence="5 6">
    <name type="scientific">Oceanobacillus kapialis</name>
    <dbReference type="NCBI Taxonomy" id="481353"/>
    <lineage>
        <taxon>Bacteria</taxon>
        <taxon>Bacillati</taxon>
        <taxon>Bacillota</taxon>
        <taxon>Bacilli</taxon>
        <taxon>Bacillales</taxon>
        <taxon>Bacillaceae</taxon>
        <taxon>Oceanobacillus</taxon>
    </lineage>
</organism>
<gene>
    <name evidence="5" type="ORF">ACFSUN_07170</name>
</gene>
<dbReference type="PANTHER" id="PTHR42939:SF1">
    <property type="entry name" value="ABC TRANSPORTER ATP-BINDING PROTEIN ALBC-RELATED"/>
    <property type="match status" value="1"/>
</dbReference>
<evidence type="ECO:0000256" key="3">
    <source>
        <dbReference type="ARBA" id="ARBA00022840"/>
    </source>
</evidence>
<evidence type="ECO:0000313" key="5">
    <source>
        <dbReference type="EMBL" id="MFD2628566.1"/>
    </source>
</evidence>
<dbReference type="PANTHER" id="PTHR42939">
    <property type="entry name" value="ABC TRANSPORTER ATP-BINDING PROTEIN ALBC-RELATED"/>
    <property type="match status" value="1"/>
</dbReference>
<dbReference type="CDD" id="cd03230">
    <property type="entry name" value="ABC_DR_subfamily_A"/>
    <property type="match status" value="1"/>
</dbReference>
<keyword evidence="1" id="KW-0813">Transport</keyword>
<dbReference type="InterPro" id="IPR003593">
    <property type="entry name" value="AAA+_ATPase"/>
</dbReference>
<keyword evidence="3 5" id="KW-0067">ATP-binding</keyword>
<proteinExistence type="predicted"/>
<protein>
    <submittedName>
        <fullName evidence="5">ATP-binding cassette domain-containing protein</fullName>
    </submittedName>
</protein>
<reference evidence="6" key="1">
    <citation type="journal article" date="2019" name="Int. J. Syst. Evol. Microbiol.">
        <title>The Global Catalogue of Microorganisms (GCM) 10K type strain sequencing project: providing services to taxonomists for standard genome sequencing and annotation.</title>
        <authorList>
            <consortium name="The Broad Institute Genomics Platform"/>
            <consortium name="The Broad Institute Genome Sequencing Center for Infectious Disease"/>
            <person name="Wu L."/>
            <person name="Ma J."/>
        </authorList>
    </citation>
    <scope>NUCLEOTIDE SEQUENCE [LARGE SCALE GENOMIC DNA]</scope>
    <source>
        <strain evidence="6">TISTR 1858</strain>
    </source>
</reference>
<keyword evidence="6" id="KW-1185">Reference proteome</keyword>
<evidence type="ECO:0000259" key="4">
    <source>
        <dbReference type="PROSITE" id="PS50893"/>
    </source>
</evidence>
<keyword evidence="2" id="KW-0547">Nucleotide-binding</keyword>
<sequence length="285" mass="32297">MIELTGVNFKIGKQTIINNISLNIKVQECVAITGENGSGKSVLLKLIAGLASPTKGMVRNSFTHRGYAPETPPKSLHFTAQEYLMYMGKIAGMNKHQLEKRIYTLFNQFDFDFQQDYIHKLSKGNKQKINLMQSLLKEPFVLILDEPLSGLDPQSQENFVKYLKELKDKGTTIIFTCHEELLKDSLADRILIVEDKRIKEGQLSHKVLYRSIQFSGDHTKLFPVIKKSAGVETVTRLPNGSYEVIVKAEYSDIILLEILKMGGKIEFLSTRLTEKNTQTEGQEVL</sequence>
<dbReference type="InterPro" id="IPR003439">
    <property type="entry name" value="ABC_transporter-like_ATP-bd"/>
</dbReference>
<dbReference type="Gene3D" id="3.40.50.300">
    <property type="entry name" value="P-loop containing nucleotide triphosphate hydrolases"/>
    <property type="match status" value="1"/>
</dbReference>
<evidence type="ECO:0000256" key="2">
    <source>
        <dbReference type="ARBA" id="ARBA00022741"/>
    </source>
</evidence>
<dbReference type="SMART" id="SM00382">
    <property type="entry name" value="AAA"/>
    <property type="match status" value="1"/>
</dbReference>